<dbReference type="AlphaFoldDB" id="A0A2M7B7G1"/>
<proteinExistence type="predicted"/>
<evidence type="ECO:0000313" key="1">
    <source>
        <dbReference type="EMBL" id="PIU99019.1"/>
    </source>
</evidence>
<gene>
    <name evidence="1" type="ORF">COS59_01985</name>
</gene>
<protein>
    <submittedName>
        <fullName evidence="1">Uncharacterized protein</fullName>
    </submittedName>
</protein>
<dbReference type="EMBL" id="PEVH01000061">
    <property type="protein sequence ID" value="PIU99019.1"/>
    <property type="molecule type" value="Genomic_DNA"/>
</dbReference>
<sequence>MIPVDKWHDCTGKKDLGARVYYNGNPHLISNVLYVCQECGKVSVGSERKVNEIKVPFEKALKNLLKRLERTGTKAKEIILRSWATRFLSKKFLRKLQATGIFIII</sequence>
<accession>A0A2M7B7G1</accession>
<organism evidence="1 2">
    <name type="scientific">Candidatus Wolfebacteria bacterium CG03_land_8_20_14_0_80_36_15</name>
    <dbReference type="NCBI Taxonomy" id="1975067"/>
    <lineage>
        <taxon>Bacteria</taxon>
        <taxon>Candidatus Wolfeibacteriota</taxon>
    </lineage>
</organism>
<dbReference type="Proteomes" id="UP000230131">
    <property type="component" value="Unassembled WGS sequence"/>
</dbReference>
<evidence type="ECO:0000313" key="2">
    <source>
        <dbReference type="Proteomes" id="UP000230131"/>
    </source>
</evidence>
<comment type="caution">
    <text evidence="1">The sequence shown here is derived from an EMBL/GenBank/DDBJ whole genome shotgun (WGS) entry which is preliminary data.</text>
</comment>
<reference evidence="2" key="1">
    <citation type="submission" date="2017-09" db="EMBL/GenBank/DDBJ databases">
        <title>Depth-based differentiation of microbial function through sediment-hosted aquifers and enrichment of novel symbionts in the deep terrestrial subsurface.</title>
        <authorList>
            <person name="Probst A.J."/>
            <person name="Ladd B."/>
            <person name="Jarett J.K."/>
            <person name="Geller-Mcgrath D.E."/>
            <person name="Sieber C.M.K."/>
            <person name="Emerson J.B."/>
            <person name="Anantharaman K."/>
            <person name="Thomas B.C."/>
            <person name="Malmstrom R."/>
            <person name="Stieglmeier M."/>
            <person name="Klingl A."/>
            <person name="Woyke T."/>
            <person name="Ryan C.M."/>
            <person name="Banfield J.F."/>
        </authorList>
    </citation>
    <scope>NUCLEOTIDE SEQUENCE [LARGE SCALE GENOMIC DNA]</scope>
</reference>
<name>A0A2M7B7G1_9BACT</name>